<evidence type="ECO:0008006" key="5">
    <source>
        <dbReference type="Google" id="ProtNLM"/>
    </source>
</evidence>
<sequence>MARGSWQAIQNGALLLAAGLVACTVAMQSAQNPFGNLWATSSQVQVQMPTTVTRTFAANVQGAQLRGPQSTTMPDSGVAHDPSNTQGHQTSVQPMRQYQFAALDFWGWGAVLAAVTALAVWARSIGSKGSAALAAQRVSYPMSMVSVASSQDEEKVLDELIAKLRAASMDELRSLVAENMPKMGPTFYLRIAALSDQTQDAEEKVKLASFSSLIMKTMQEMYEEASKAQEKEGNNVQELLKLCAEDDGEFMVPLSEEKVIVVRQRIAKFLERFATDNFVTTVRAYMKKADEDKLGGMVYMLQKVLQLFGAEMMLALCKDLDKSENVSTESAALLTALLKVEEEQWDDMLVEKLYSSSATLDAAAFTDLINSEVGAILFQLPTGSALQQVCAEYASEILDRIQKLDPNKEEQSEEA</sequence>
<keyword evidence="2" id="KW-0812">Transmembrane</keyword>
<evidence type="ECO:0000256" key="1">
    <source>
        <dbReference type="SAM" id="MobiDB-lite"/>
    </source>
</evidence>
<feature type="transmembrane region" description="Helical" evidence="2">
    <location>
        <begin position="105"/>
        <end position="122"/>
    </location>
</feature>
<keyword evidence="2" id="KW-1133">Transmembrane helix</keyword>
<accession>A0A7S4FXY4</accession>
<dbReference type="EMBL" id="HBJA01086152">
    <property type="protein sequence ID" value="CAE0818847.1"/>
    <property type="molecule type" value="Transcribed_RNA"/>
</dbReference>
<keyword evidence="3" id="KW-0732">Signal</keyword>
<proteinExistence type="predicted"/>
<feature type="signal peptide" evidence="3">
    <location>
        <begin position="1"/>
        <end position="30"/>
    </location>
</feature>
<dbReference type="PANTHER" id="PTHR36348:SF1">
    <property type="entry name" value="EXPRESSED PROTEIN"/>
    <property type="match status" value="1"/>
</dbReference>
<evidence type="ECO:0000256" key="2">
    <source>
        <dbReference type="SAM" id="Phobius"/>
    </source>
</evidence>
<feature type="compositionally biased region" description="Polar residues" evidence="1">
    <location>
        <begin position="64"/>
        <end position="74"/>
    </location>
</feature>
<name>A0A7S4FXY4_9EUGL</name>
<organism evidence="4">
    <name type="scientific">Eutreptiella gymnastica</name>
    <dbReference type="NCBI Taxonomy" id="73025"/>
    <lineage>
        <taxon>Eukaryota</taxon>
        <taxon>Discoba</taxon>
        <taxon>Euglenozoa</taxon>
        <taxon>Euglenida</taxon>
        <taxon>Spirocuta</taxon>
        <taxon>Euglenophyceae</taxon>
        <taxon>Eutreptiales</taxon>
        <taxon>Eutreptiaceae</taxon>
        <taxon>Eutreptiella</taxon>
    </lineage>
</organism>
<evidence type="ECO:0000313" key="4">
    <source>
        <dbReference type="EMBL" id="CAE0818847.1"/>
    </source>
</evidence>
<feature type="chain" id="PRO_5031454425" description="MI domain-containing protein" evidence="3">
    <location>
        <begin position="31"/>
        <end position="415"/>
    </location>
</feature>
<evidence type="ECO:0000256" key="3">
    <source>
        <dbReference type="SAM" id="SignalP"/>
    </source>
</evidence>
<dbReference type="PANTHER" id="PTHR36348">
    <property type="entry name" value="EXPRESSED PROTEIN"/>
    <property type="match status" value="1"/>
</dbReference>
<dbReference type="AlphaFoldDB" id="A0A7S4FXY4"/>
<dbReference type="PROSITE" id="PS51257">
    <property type="entry name" value="PROKAR_LIPOPROTEIN"/>
    <property type="match status" value="1"/>
</dbReference>
<feature type="region of interest" description="Disordered" evidence="1">
    <location>
        <begin position="64"/>
        <end position="89"/>
    </location>
</feature>
<reference evidence="4" key="1">
    <citation type="submission" date="2021-01" db="EMBL/GenBank/DDBJ databases">
        <authorList>
            <person name="Corre E."/>
            <person name="Pelletier E."/>
            <person name="Niang G."/>
            <person name="Scheremetjew M."/>
            <person name="Finn R."/>
            <person name="Kale V."/>
            <person name="Holt S."/>
            <person name="Cochrane G."/>
            <person name="Meng A."/>
            <person name="Brown T."/>
            <person name="Cohen L."/>
        </authorList>
    </citation>
    <scope>NUCLEOTIDE SEQUENCE</scope>
    <source>
        <strain evidence="4">CCMP1594</strain>
    </source>
</reference>
<gene>
    <name evidence="4" type="ORF">EGYM00163_LOCUS30015</name>
</gene>
<keyword evidence="2" id="KW-0472">Membrane</keyword>
<protein>
    <recommendedName>
        <fullName evidence="5">MI domain-containing protein</fullName>
    </recommendedName>
</protein>